<proteinExistence type="predicted"/>
<dbReference type="Pfam" id="PF00535">
    <property type="entry name" value="Glycos_transf_2"/>
    <property type="match status" value="1"/>
</dbReference>
<reference evidence="3" key="1">
    <citation type="submission" date="2016-10" db="EMBL/GenBank/DDBJ databases">
        <title>Sequence of Gallionella enrichment culture.</title>
        <authorList>
            <person name="Poehlein A."/>
            <person name="Muehling M."/>
            <person name="Daniel R."/>
        </authorList>
    </citation>
    <scope>NUCLEOTIDE SEQUENCE</scope>
</reference>
<keyword evidence="1" id="KW-1133">Transmembrane helix</keyword>
<accession>A0A1J5SA14</accession>
<dbReference type="InterPro" id="IPR029044">
    <property type="entry name" value="Nucleotide-diphossugar_trans"/>
</dbReference>
<keyword evidence="3" id="KW-0808">Transferase</keyword>
<keyword evidence="3" id="KW-0328">Glycosyltransferase</keyword>
<dbReference type="PANTHER" id="PTHR43630">
    <property type="entry name" value="POLY-BETA-1,6-N-ACETYL-D-GLUCOSAMINE SYNTHASE"/>
    <property type="match status" value="1"/>
</dbReference>
<dbReference type="EMBL" id="MLJW01000053">
    <property type="protein sequence ID" value="OIR05026.1"/>
    <property type="molecule type" value="Genomic_DNA"/>
</dbReference>
<protein>
    <submittedName>
        <fullName evidence="3">SPBc2 prophage-derived glycosyltransferase SunS</fullName>
        <ecNumber evidence="3">2.4.1.-</ecNumber>
    </submittedName>
</protein>
<name>A0A1J5SA14_9ZZZZ</name>
<organism evidence="3">
    <name type="scientific">mine drainage metagenome</name>
    <dbReference type="NCBI Taxonomy" id="410659"/>
    <lineage>
        <taxon>unclassified sequences</taxon>
        <taxon>metagenomes</taxon>
        <taxon>ecological metagenomes</taxon>
    </lineage>
</organism>
<keyword evidence="1" id="KW-0812">Transmembrane</keyword>
<evidence type="ECO:0000259" key="2">
    <source>
        <dbReference type="Pfam" id="PF00535"/>
    </source>
</evidence>
<feature type="transmembrane region" description="Helical" evidence="1">
    <location>
        <begin position="7"/>
        <end position="27"/>
    </location>
</feature>
<dbReference type="InterPro" id="IPR001173">
    <property type="entry name" value="Glyco_trans_2-like"/>
</dbReference>
<comment type="caution">
    <text evidence="3">The sequence shown here is derived from an EMBL/GenBank/DDBJ whole genome shotgun (WGS) entry which is preliminary data.</text>
</comment>
<gene>
    <name evidence="3" type="primary">sunS_2</name>
    <name evidence="3" type="ORF">GALL_128420</name>
</gene>
<feature type="domain" description="Glycosyltransferase 2-like" evidence="2">
    <location>
        <begin position="21"/>
        <end position="149"/>
    </location>
</feature>
<dbReference type="AlphaFoldDB" id="A0A1J5SA14"/>
<dbReference type="Gene3D" id="3.90.550.10">
    <property type="entry name" value="Spore Coat Polysaccharide Biosynthesis Protein SpsA, Chain A"/>
    <property type="match status" value="1"/>
</dbReference>
<dbReference type="EC" id="2.4.1.-" evidence="3"/>
<dbReference type="GO" id="GO:0016757">
    <property type="term" value="F:glycosyltransferase activity"/>
    <property type="evidence" value="ECO:0007669"/>
    <property type="project" value="UniProtKB-KW"/>
</dbReference>
<dbReference type="SUPFAM" id="SSF53448">
    <property type="entry name" value="Nucleotide-diphospho-sugar transferases"/>
    <property type="match status" value="1"/>
</dbReference>
<evidence type="ECO:0000313" key="3">
    <source>
        <dbReference type="EMBL" id="OIR05026.1"/>
    </source>
</evidence>
<evidence type="ECO:0000256" key="1">
    <source>
        <dbReference type="SAM" id="Phobius"/>
    </source>
</evidence>
<dbReference type="CDD" id="cd02511">
    <property type="entry name" value="Beta4Glucosyltransferase"/>
    <property type="match status" value="1"/>
</dbReference>
<sequence>MIGLICFVIFEPLILIMMLLSVVIITFNEEKNIGRCLKSVQGIADEIIVVDSLSTDATEQICNQYNVRFIKQKFLGYIEQKNFALDQATNNYVLSLDADEMLSDKLRQSIAAIKQKPFLSDAYSMNRCSSFCGKWIKHGSWYPDKKIRLLDKTKGKWGGTNPHDKIEMQSGSGLQHLSGDIFHYSYYSLEEVITQNNKFTTIQAKAMFDAGKHANYFNLIINPLVAFINGYIFKLGFLDGADGFFIASSVAYQTMVKYAKLLHLRRK</sequence>
<keyword evidence="1" id="KW-0472">Membrane</keyword>
<dbReference type="PANTHER" id="PTHR43630:SF2">
    <property type="entry name" value="GLYCOSYLTRANSFERASE"/>
    <property type="match status" value="1"/>
</dbReference>